<feature type="transmembrane region" description="Helical" evidence="5">
    <location>
        <begin position="244"/>
        <end position="269"/>
    </location>
</feature>
<dbReference type="GO" id="GO:0022857">
    <property type="term" value="F:transmembrane transporter activity"/>
    <property type="evidence" value="ECO:0007669"/>
    <property type="project" value="InterPro"/>
</dbReference>
<feature type="transmembrane region" description="Helical" evidence="5">
    <location>
        <begin position="301"/>
        <end position="324"/>
    </location>
</feature>
<feature type="transmembrane region" description="Helical" evidence="5">
    <location>
        <begin position="366"/>
        <end position="390"/>
    </location>
</feature>
<evidence type="ECO:0000313" key="7">
    <source>
        <dbReference type="EMBL" id="BBL79010.1"/>
    </source>
</evidence>
<dbReference type="InterPro" id="IPR052524">
    <property type="entry name" value="MFS_Cyanate_Porter"/>
</dbReference>
<keyword evidence="4 5" id="KW-0472">Membrane</keyword>
<evidence type="ECO:0000256" key="4">
    <source>
        <dbReference type="ARBA" id="ARBA00023136"/>
    </source>
</evidence>
<feature type="transmembrane region" description="Helical" evidence="5">
    <location>
        <begin position="41"/>
        <end position="62"/>
    </location>
</feature>
<evidence type="ECO:0000256" key="2">
    <source>
        <dbReference type="ARBA" id="ARBA00022692"/>
    </source>
</evidence>
<keyword evidence="3 5" id="KW-1133">Transmembrane helix</keyword>
<keyword evidence="2 5" id="KW-0812">Transmembrane</keyword>
<feature type="transmembrane region" description="Helical" evidence="5">
    <location>
        <begin position="98"/>
        <end position="119"/>
    </location>
</feature>
<proteinExistence type="predicted"/>
<dbReference type="Proteomes" id="UP000318065">
    <property type="component" value="Chromosome"/>
</dbReference>
<protein>
    <submittedName>
        <fullName evidence="7">Putative transporter YycB</fullName>
    </submittedName>
</protein>
<dbReference type="RefSeq" id="WP_143527086.1">
    <property type="nucleotide sequence ID" value="NZ_AP019791.1"/>
</dbReference>
<feature type="transmembrane region" description="Helical" evidence="5">
    <location>
        <begin position="208"/>
        <end position="232"/>
    </location>
</feature>
<dbReference type="InterPro" id="IPR036259">
    <property type="entry name" value="MFS_trans_sf"/>
</dbReference>
<evidence type="ECO:0000256" key="3">
    <source>
        <dbReference type="ARBA" id="ARBA00022989"/>
    </source>
</evidence>
<dbReference type="CDD" id="cd17339">
    <property type="entry name" value="MFS_NIMT_CynX_like"/>
    <property type="match status" value="1"/>
</dbReference>
<dbReference type="OrthoDB" id="5317164at2"/>
<dbReference type="InterPro" id="IPR020846">
    <property type="entry name" value="MFS_dom"/>
</dbReference>
<evidence type="ECO:0000313" key="8">
    <source>
        <dbReference type="Proteomes" id="UP000318065"/>
    </source>
</evidence>
<dbReference type="GO" id="GO:0005886">
    <property type="term" value="C:plasma membrane"/>
    <property type="evidence" value="ECO:0007669"/>
    <property type="project" value="UniProtKB-SubCell"/>
</dbReference>
<dbReference type="EMBL" id="AP019791">
    <property type="protein sequence ID" value="BBL79010.1"/>
    <property type="molecule type" value="Genomic_DNA"/>
</dbReference>
<dbReference type="PANTHER" id="PTHR23523:SF2">
    <property type="entry name" value="2-NITROIMIDAZOLE TRANSPORTER"/>
    <property type="match status" value="1"/>
</dbReference>
<feature type="transmembrane region" description="Helical" evidence="5">
    <location>
        <begin position="276"/>
        <end position="295"/>
    </location>
</feature>
<keyword evidence="8" id="KW-1185">Reference proteome</keyword>
<evidence type="ECO:0000256" key="5">
    <source>
        <dbReference type="SAM" id="Phobius"/>
    </source>
</evidence>
<dbReference type="Pfam" id="PF07690">
    <property type="entry name" value="MFS_1"/>
    <property type="match status" value="1"/>
</dbReference>
<reference evidence="7" key="1">
    <citation type="journal article" date="2019" name="Microbiol. Resour. Announc.">
        <title>Complete Genome Sequence of Rubrobacter xylanophilus Strain AA3-22, Isolated from Arima Onsen in Japan.</title>
        <authorList>
            <person name="Tomariguchi N."/>
            <person name="Miyazaki K."/>
        </authorList>
    </citation>
    <scope>NUCLEOTIDE SEQUENCE [LARGE SCALE GENOMIC DNA]</scope>
    <source>
        <strain evidence="7">AA3-22</strain>
    </source>
</reference>
<organism evidence="7 8">
    <name type="scientific">Rubrobacter xylanophilus</name>
    <dbReference type="NCBI Taxonomy" id="49319"/>
    <lineage>
        <taxon>Bacteria</taxon>
        <taxon>Bacillati</taxon>
        <taxon>Actinomycetota</taxon>
        <taxon>Rubrobacteria</taxon>
        <taxon>Rubrobacterales</taxon>
        <taxon>Rubrobacteraceae</taxon>
        <taxon>Rubrobacter</taxon>
    </lineage>
</organism>
<feature type="domain" description="Major facilitator superfamily (MFS) profile" evidence="6">
    <location>
        <begin position="8"/>
        <end position="398"/>
    </location>
</feature>
<feature type="transmembrane region" description="Helical" evidence="5">
    <location>
        <begin position="164"/>
        <end position="187"/>
    </location>
</feature>
<dbReference type="AlphaFoldDB" id="A0A510HGC5"/>
<accession>A0A510HGC5</accession>
<dbReference type="PANTHER" id="PTHR23523">
    <property type="match status" value="1"/>
</dbReference>
<evidence type="ECO:0000259" key="6">
    <source>
        <dbReference type="PROSITE" id="PS50850"/>
    </source>
</evidence>
<sequence length="398" mass="39792">MKGSGVVRVALWFSCVVLAGLNLRASITSVGPVIEGIREDLGLSGGLAGLLTTLPLLAFAAVSPFAPRLAARIGLTRALFGGLVLLAAGIALRSLPHVAALFAGTAILGTAIAAANVLLPGFVKRYFPRRVGLATGAYITAMNVGAALGAGLSVPVARAAGLGWQGALGIWAALALLAAVVWVPLLGERPEGGSSGGGVRLLQGLWRSALAWQVTLFMGLQSIVFYVSITWLPAILRDGGLDAAGAGVMVSLMQVVGIPATLLVPILAARMRSQSALAAGAAVLSGSGILGLMFFGGMLSAVPVFLLGLGQGAAISLALTLFALRAPDAAGAAALSGMAQTVGYLLAAAGPPLFGALHDLTGGWALPLALLLGITACMLLSGVGAGRNVLVELPAHRS</sequence>
<evidence type="ECO:0000256" key="1">
    <source>
        <dbReference type="ARBA" id="ARBA00004651"/>
    </source>
</evidence>
<feature type="transmembrane region" description="Helical" evidence="5">
    <location>
        <begin position="74"/>
        <end position="92"/>
    </location>
</feature>
<name>A0A510HGC5_9ACTN</name>
<gene>
    <name evidence="7" type="primary">yycB</name>
    <name evidence="7" type="ORF">RxyAA322_08640</name>
</gene>
<comment type="subcellular location">
    <subcellularLocation>
        <location evidence="1">Cell membrane</location>
        <topology evidence="1">Multi-pass membrane protein</topology>
    </subcellularLocation>
</comment>
<feature type="transmembrane region" description="Helical" evidence="5">
    <location>
        <begin position="331"/>
        <end position="354"/>
    </location>
</feature>
<dbReference type="Gene3D" id="1.20.1250.20">
    <property type="entry name" value="MFS general substrate transporter like domains"/>
    <property type="match status" value="2"/>
</dbReference>
<dbReference type="SUPFAM" id="SSF103473">
    <property type="entry name" value="MFS general substrate transporter"/>
    <property type="match status" value="1"/>
</dbReference>
<feature type="transmembrane region" description="Helical" evidence="5">
    <location>
        <begin position="131"/>
        <end position="152"/>
    </location>
</feature>
<dbReference type="PROSITE" id="PS50850">
    <property type="entry name" value="MFS"/>
    <property type="match status" value="1"/>
</dbReference>
<dbReference type="InterPro" id="IPR011701">
    <property type="entry name" value="MFS"/>
</dbReference>